<reference evidence="2" key="1">
    <citation type="submission" date="2021-06" db="EMBL/GenBank/DDBJ databases">
        <authorList>
            <person name="Kallberg Y."/>
            <person name="Tangrot J."/>
            <person name="Rosling A."/>
        </authorList>
    </citation>
    <scope>NUCLEOTIDE SEQUENCE</scope>
    <source>
        <strain evidence="2">BR232B</strain>
    </source>
</reference>
<proteinExistence type="predicted"/>
<protein>
    <submittedName>
        <fullName evidence="2">5733_t:CDS:1</fullName>
    </submittedName>
</protein>
<comment type="caution">
    <text evidence="2">The sequence shown here is derived from an EMBL/GenBank/DDBJ whole genome shotgun (WGS) entry which is preliminary data.</text>
</comment>
<feature type="signal peptide" evidence="1">
    <location>
        <begin position="1"/>
        <end position="24"/>
    </location>
</feature>
<feature type="chain" id="PRO_5040333672" evidence="1">
    <location>
        <begin position="25"/>
        <end position="182"/>
    </location>
</feature>
<dbReference type="AlphaFoldDB" id="A0A9N9FV63"/>
<accession>A0A9N9FV63</accession>
<evidence type="ECO:0000313" key="2">
    <source>
        <dbReference type="EMBL" id="CAG8564726.1"/>
    </source>
</evidence>
<evidence type="ECO:0000256" key="1">
    <source>
        <dbReference type="SAM" id="SignalP"/>
    </source>
</evidence>
<organism evidence="2 3">
    <name type="scientific">Paraglomus brasilianum</name>
    <dbReference type="NCBI Taxonomy" id="144538"/>
    <lineage>
        <taxon>Eukaryota</taxon>
        <taxon>Fungi</taxon>
        <taxon>Fungi incertae sedis</taxon>
        <taxon>Mucoromycota</taxon>
        <taxon>Glomeromycotina</taxon>
        <taxon>Glomeromycetes</taxon>
        <taxon>Paraglomerales</taxon>
        <taxon>Paraglomeraceae</taxon>
        <taxon>Paraglomus</taxon>
    </lineage>
</organism>
<dbReference type="Proteomes" id="UP000789739">
    <property type="component" value="Unassembled WGS sequence"/>
</dbReference>
<gene>
    <name evidence="2" type="ORF">PBRASI_LOCUS5779</name>
</gene>
<dbReference type="OrthoDB" id="10375771at2759"/>
<name>A0A9N9FV63_9GLOM</name>
<evidence type="ECO:0000313" key="3">
    <source>
        <dbReference type="Proteomes" id="UP000789739"/>
    </source>
</evidence>
<keyword evidence="3" id="KW-1185">Reference proteome</keyword>
<dbReference type="EMBL" id="CAJVPI010000708">
    <property type="protein sequence ID" value="CAG8564726.1"/>
    <property type="molecule type" value="Genomic_DNA"/>
</dbReference>
<sequence length="182" mass="20359">MSQTVYLIFLLVTVLAVISTPATAAGLEKKWNNQCCPIALCVFEKNQKFRHNFKRNVNKFDGFIQFTETFDDQLYISGFLDVENVKKKTAADKLSPLFDVHVTECHDFSFNNIEDGLDLDDVNNIFDLPFVKVAKGKKVSDVVDKCCIVAKDKGSTGHEILGVATVKHAVKCDPNSIVLDRL</sequence>
<keyword evidence="1" id="KW-0732">Signal</keyword>